<dbReference type="AlphaFoldDB" id="A0A0D3F9W3"/>
<protein>
    <submittedName>
        <fullName evidence="1">Uncharacterized protein</fullName>
    </submittedName>
</protein>
<keyword evidence="2" id="KW-1185">Reference proteome</keyword>
<dbReference type="Proteomes" id="UP000026960">
    <property type="component" value="Chromosome 2"/>
</dbReference>
<proteinExistence type="predicted"/>
<name>A0A0D3F9W3_9ORYZ</name>
<evidence type="ECO:0000313" key="2">
    <source>
        <dbReference type="Proteomes" id="UP000026960"/>
    </source>
</evidence>
<dbReference type="EnsemblPlants" id="OBART02G30730.1">
    <property type="protein sequence ID" value="OBART02G30730.1"/>
    <property type="gene ID" value="OBART02G30730"/>
</dbReference>
<sequence length="79" mass="8850">MSIFEDWAGKFILEIDKVTRDASLLTAWMVHHSAICISATVPLRLLEGTVEKNRETLVLSTRHLGHVDVEYPALAAKHP</sequence>
<evidence type="ECO:0000313" key="1">
    <source>
        <dbReference type="EnsemblPlants" id="OBART02G30730.1"/>
    </source>
</evidence>
<dbReference type="HOGENOM" id="CLU_2609802_0_0_1"/>
<reference evidence="1" key="2">
    <citation type="submission" date="2015-03" db="UniProtKB">
        <authorList>
            <consortium name="EnsemblPlants"/>
        </authorList>
    </citation>
    <scope>IDENTIFICATION</scope>
</reference>
<dbReference type="PaxDb" id="65489-OBART02G30730.1"/>
<dbReference type="Gramene" id="OBART02G30730.1">
    <property type="protein sequence ID" value="OBART02G30730.1"/>
    <property type="gene ID" value="OBART02G30730"/>
</dbReference>
<reference evidence="1" key="1">
    <citation type="journal article" date="2009" name="Rice">
        <title>De Novo Next Generation Sequencing of Plant Genomes.</title>
        <authorList>
            <person name="Rounsley S."/>
            <person name="Marri P.R."/>
            <person name="Yu Y."/>
            <person name="He R."/>
            <person name="Sisneros N."/>
            <person name="Goicoechea J.L."/>
            <person name="Lee S.J."/>
            <person name="Angelova A."/>
            <person name="Kudrna D."/>
            <person name="Luo M."/>
            <person name="Affourtit J."/>
            <person name="Desany B."/>
            <person name="Knight J."/>
            <person name="Niazi F."/>
            <person name="Egholm M."/>
            <person name="Wing R.A."/>
        </authorList>
    </citation>
    <scope>NUCLEOTIDE SEQUENCE [LARGE SCALE GENOMIC DNA]</scope>
    <source>
        <strain evidence="1">cv. IRGC 105608</strain>
    </source>
</reference>
<organism evidence="1">
    <name type="scientific">Oryza barthii</name>
    <dbReference type="NCBI Taxonomy" id="65489"/>
    <lineage>
        <taxon>Eukaryota</taxon>
        <taxon>Viridiplantae</taxon>
        <taxon>Streptophyta</taxon>
        <taxon>Embryophyta</taxon>
        <taxon>Tracheophyta</taxon>
        <taxon>Spermatophyta</taxon>
        <taxon>Magnoliopsida</taxon>
        <taxon>Liliopsida</taxon>
        <taxon>Poales</taxon>
        <taxon>Poaceae</taxon>
        <taxon>BOP clade</taxon>
        <taxon>Oryzoideae</taxon>
        <taxon>Oryzeae</taxon>
        <taxon>Oryzinae</taxon>
        <taxon>Oryza</taxon>
    </lineage>
</organism>
<accession>A0A0D3F9W3</accession>